<dbReference type="Proteomes" id="UP000708208">
    <property type="component" value="Unassembled WGS sequence"/>
</dbReference>
<dbReference type="AlphaFoldDB" id="A0A8J2J8U6"/>
<name>A0A8J2J8U6_9HEXA</name>
<protein>
    <submittedName>
        <fullName evidence="1">Uncharacterized protein</fullName>
    </submittedName>
</protein>
<proteinExistence type="predicted"/>
<gene>
    <name evidence="1" type="ORF">AFUS01_LOCUS5504</name>
</gene>
<accession>A0A8J2J8U6</accession>
<keyword evidence="2" id="KW-1185">Reference proteome</keyword>
<reference evidence="1" key="1">
    <citation type="submission" date="2021-06" db="EMBL/GenBank/DDBJ databases">
        <authorList>
            <person name="Hodson N. C."/>
            <person name="Mongue J. A."/>
            <person name="Jaron S. K."/>
        </authorList>
    </citation>
    <scope>NUCLEOTIDE SEQUENCE</scope>
</reference>
<evidence type="ECO:0000313" key="2">
    <source>
        <dbReference type="Proteomes" id="UP000708208"/>
    </source>
</evidence>
<dbReference type="EMBL" id="CAJVCH010035116">
    <property type="protein sequence ID" value="CAG7715971.1"/>
    <property type="molecule type" value="Genomic_DNA"/>
</dbReference>
<sequence length="104" mass="12003">MYMHGPMHIGGGIDIDKSVSLLVLFAQHIKAPVSLWIHSLPFATDYTTRKYCWSHHLSTIWADRKVRLEFGRLRLGSTLARLESLLPKLVCCKGHPHWRRNKVT</sequence>
<evidence type="ECO:0000313" key="1">
    <source>
        <dbReference type="EMBL" id="CAG7715971.1"/>
    </source>
</evidence>
<comment type="caution">
    <text evidence="1">The sequence shown here is derived from an EMBL/GenBank/DDBJ whole genome shotgun (WGS) entry which is preliminary data.</text>
</comment>
<organism evidence="1 2">
    <name type="scientific">Allacma fusca</name>
    <dbReference type="NCBI Taxonomy" id="39272"/>
    <lineage>
        <taxon>Eukaryota</taxon>
        <taxon>Metazoa</taxon>
        <taxon>Ecdysozoa</taxon>
        <taxon>Arthropoda</taxon>
        <taxon>Hexapoda</taxon>
        <taxon>Collembola</taxon>
        <taxon>Symphypleona</taxon>
        <taxon>Sminthuridae</taxon>
        <taxon>Allacma</taxon>
    </lineage>
</organism>